<evidence type="ECO:0000256" key="3">
    <source>
        <dbReference type="ARBA" id="ARBA00022989"/>
    </source>
</evidence>
<dbReference type="Proteomes" id="UP000663852">
    <property type="component" value="Unassembled WGS sequence"/>
</dbReference>
<dbReference type="PANTHER" id="PTHR10671">
    <property type="entry name" value="EPITHELIAL MEMBRANE PROTEIN-RELATED"/>
    <property type="match status" value="1"/>
</dbReference>
<evidence type="ECO:0000256" key="1">
    <source>
        <dbReference type="ARBA" id="ARBA00004141"/>
    </source>
</evidence>
<accession>A0A813X7M4</accession>
<dbReference type="EMBL" id="CAJNOJ010000024">
    <property type="protein sequence ID" value="CAF0860956.1"/>
    <property type="molecule type" value="Genomic_DNA"/>
</dbReference>
<reference evidence="6" key="1">
    <citation type="submission" date="2021-02" db="EMBL/GenBank/DDBJ databases">
        <authorList>
            <person name="Nowell W R."/>
        </authorList>
    </citation>
    <scope>NUCLEOTIDE SEQUENCE</scope>
</reference>
<dbReference type="OrthoDB" id="10017172at2759"/>
<gene>
    <name evidence="6" type="ORF">EDS130_LOCUS7809</name>
</gene>
<evidence type="ECO:0000313" key="7">
    <source>
        <dbReference type="Proteomes" id="UP000663852"/>
    </source>
</evidence>
<evidence type="ECO:0000256" key="2">
    <source>
        <dbReference type="ARBA" id="ARBA00022692"/>
    </source>
</evidence>
<sequence length="444" mass="51286">MMHRNNQPSSPTKWPSTTQYSTYQPDRRLKHFWLLVLAIITLILSVTALIIVFAVEHSWFSDYYNKTTNHYGLWRLCFFTNQTCDSWFSSDGPFSSYIETRHNQDRVGINAWQALEIVFLFLTTSTLIIAVTSIVCYRLRRNIHYYLAILAGFAIWPAAMVGIAGLFVFGFSVYNASPAPHSLDWCFYVNLVAVILALISAIIITIYDILVKKPLKDDPDTAGINKFTEYDRYPPTVDSPPTYVVVRQNKKKKKNKEPYDYPQVLYPQQYFPPSTANTNPNTDYVTNPNHRMLTTPFASPMNNLPIAPPTVSHHQSLSPYRGANLFSSPSTISLPPPTQFYQPAMPTYPYQPAHWHRTGEQANDYIQRGIYRPTRLNPFENPFEQREEPRVLHYYTGYDHFSTVDPDDVTYARHHPSTIRSISPVRYPVNPPYYHQNNYIKSAL</sequence>
<keyword evidence="2 5" id="KW-0812">Transmembrane</keyword>
<evidence type="ECO:0000256" key="4">
    <source>
        <dbReference type="ARBA" id="ARBA00023136"/>
    </source>
</evidence>
<dbReference type="Gene3D" id="1.20.140.150">
    <property type="match status" value="1"/>
</dbReference>
<dbReference type="PANTHER" id="PTHR10671:SF108">
    <property type="entry name" value="CLAUDIN FAMILY PROTEIN-RELATED"/>
    <property type="match status" value="1"/>
</dbReference>
<comment type="caution">
    <text evidence="6">The sequence shown here is derived from an EMBL/GenBank/DDBJ whole genome shotgun (WGS) entry which is preliminary data.</text>
</comment>
<keyword evidence="3 5" id="KW-1133">Transmembrane helix</keyword>
<feature type="transmembrane region" description="Helical" evidence="5">
    <location>
        <begin position="32"/>
        <end position="55"/>
    </location>
</feature>
<protein>
    <submittedName>
        <fullName evidence="6">Uncharacterized protein</fullName>
    </submittedName>
</protein>
<organism evidence="6 7">
    <name type="scientific">Adineta ricciae</name>
    <name type="common">Rotifer</name>
    <dbReference type="NCBI Taxonomy" id="249248"/>
    <lineage>
        <taxon>Eukaryota</taxon>
        <taxon>Metazoa</taxon>
        <taxon>Spiralia</taxon>
        <taxon>Gnathifera</taxon>
        <taxon>Rotifera</taxon>
        <taxon>Eurotatoria</taxon>
        <taxon>Bdelloidea</taxon>
        <taxon>Adinetida</taxon>
        <taxon>Adinetidae</taxon>
        <taxon>Adineta</taxon>
    </lineage>
</organism>
<comment type="subcellular location">
    <subcellularLocation>
        <location evidence="1">Membrane</location>
        <topology evidence="1">Multi-pass membrane protein</topology>
    </subcellularLocation>
</comment>
<keyword evidence="4 5" id="KW-0472">Membrane</keyword>
<proteinExistence type="predicted"/>
<feature type="transmembrane region" description="Helical" evidence="5">
    <location>
        <begin position="144"/>
        <end position="167"/>
    </location>
</feature>
<evidence type="ECO:0000256" key="5">
    <source>
        <dbReference type="SAM" id="Phobius"/>
    </source>
</evidence>
<name>A0A813X7M4_ADIRI</name>
<feature type="transmembrane region" description="Helical" evidence="5">
    <location>
        <begin position="187"/>
        <end position="207"/>
    </location>
</feature>
<dbReference type="AlphaFoldDB" id="A0A813X7M4"/>
<feature type="transmembrane region" description="Helical" evidence="5">
    <location>
        <begin position="117"/>
        <end position="137"/>
    </location>
</feature>
<dbReference type="GO" id="GO:0005886">
    <property type="term" value="C:plasma membrane"/>
    <property type="evidence" value="ECO:0007669"/>
    <property type="project" value="TreeGrafter"/>
</dbReference>
<evidence type="ECO:0000313" key="6">
    <source>
        <dbReference type="EMBL" id="CAF0860956.1"/>
    </source>
</evidence>
<dbReference type="InterPro" id="IPR050579">
    <property type="entry name" value="PMP-22/EMP/MP20-like"/>
</dbReference>